<accession>A0ABQ5HBI4</accession>
<dbReference type="InterPro" id="IPR043128">
    <property type="entry name" value="Rev_trsase/Diguanyl_cyclase"/>
</dbReference>
<organism evidence="2 3">
    <name type="scientific">Tanacetum coccineum</name>
    <dbReference type="NCBI Taxonomy" id="301880"/>
    <lineage>
        <taxon>Eukaryota</taxon>
        <taxon>Viridiplantae</taxon>
        <taxon>Streptophyta</taxon>
        <taxon>Embryophyta</taxon>
        <taxon>Tracheophyta</taxon>
        <taxon>Spermatophyta</taxon>
        <taxon>Magnoliopsida</taxon>
        <taxon>eudicotyledons</taxon>
        <taxon>Gunneridae</taxon>
        <taxon>Pentapetalae</taxon>
        <taxon>asterids</taxon>
        <taxon>campanulids</taxon>
        <taxon>Asterales</taxon>
        <taxon>Asteraceae</taxon>
        <taxon>Asteroideae</taxon>
        <taxon>Anthemideae</taxon>
        <taxon>Anthemidinae</taxon>
        <taxon>Tanacetum</taxon>
    </lineage>
</organism>
<proteinExistence type="predicted"/>
<feature type="domain" description="Reverse transcriptase" evidence="1">
    <location>
        <begin position="153"/>
        <end position="202"/>
    </location>
</feature>
<dbReference type="InterPro" id="IPR000477">
    <property type="entry name" value="RT_dom"/>
</dbReference>
<comment type="caution">
    <text evidence="2">The sequence shown here is derived from an EMBL/GenBank/DDBJ whole genome shotgun (WGS) entry which is preliminary data.</text>
</comment>
<dbReference type="EMBL" id="BQNB010019432">
    <property type="protein sequence ID" value="GJT85251.1"/>
    <property type="molecule type" value="Genomic_DNA"/>
</dbReference>
<keyword evidence="3" id="KW-1185">Reference proteome</keyword>
<protein>
    <recommendedName>
        <fullName evidence="1">Reverse transcriptase domain-containing protein</fullName>
    </recommendedName>
</protein>
<sequence>MVATRTSSTWRAISECTHKCLRENDSSWDTDEFEWQTVERSSRLSNMSKMLYTRFTKLIIDYLLSLNKNIPHRSNSKLHSSQDDHPITKLLSTTNGEYNFGMEVPDARISDAIKKKVGHKYYMAKKVESKKVKIVDEPKKQHVSPVKSRRGKDDILIYSKTREEHVEHLRLVLGLLKKEKLDAKFSKCELWLRDVQFLGHVINDNGIHIDPSKIEAIKNWKAPRTPWRFIRS</sequence>
<dbReference type="InterPro" id="IPR043502">
    <property type="entry name" value="DNA/RNA_pol_sf"/>
</dbReference>
<dbReference type="Gene3D" id="3.30.70.270">
    <property type="match status" value="1"/>
</dbReference>
<evidence type="ECO:0000259" key="1">
    <source>
        <dbReference type="Pfam" id="PF00078"/>
    </source>
</evidence>
<dbReference type="Pfam" id="PF00078">
    <property type="entry name" value="RVT_1"/>
    <property type="match status" value="1"/>
</dbReference>
<dbReference type="PANTHER" id="PTHR33064">
    <property type="entry name" value="POL PROTEIN"/>
    <property type="match status" value="1"/>
</dbReference>
<name>A0ABQ5HBI4_9ASTR</name>
<reference evidence="2" key="2">
    <citation type="submission" date="2022-01" db="EMBL/GenBank/DDBJ databases">
        <authorList>
            <person name="Yamashiro T."/>
            <person name="Shiraishi A."/>
            <person name="Satake H."/>
            <person name="Nakayama K."/>
        </authorList>
    </citation>
    <scope>NUCLEOTIDE SEQUENCE</scope>
</reference>
<dbReference type="InterPro" id="IPR051320">
    <property type="entry name" value="Viral_Replic_Matur_Polypro"/>
</dbReference>
<reference evidence="2" key="1">
    <citation type="journal article" date="2022" name="Int. J. Mol. Sci.">
        <title>Draft Genome of Tanacetum Coccineum: Genomic Comparison of Closely Related Tanacetum-Family Plants.</title>
        <authorList>
            <person name="Yamashiro T."/>
            <person name="Shiraishi A."/>
            <person name="Nakayama K."/>
            <person name="Satake H."/>
        </authorList>
    </citation>
    <scope>NUCLEOTIDE SEQUENCE</scope>
</reference>
<gene>
    <name evidence="2" type="ORF">Tco_1066968</name>
</gene>
<dbReference type="SUPFAM" id="SSF56672">
    <property type="entry name" value="DNA/RNA polymerases"/>
    <property type="match status" value="1"/>
</dbReference>
<dbReference type="Proteomes" id="UP001151760">
    <property type="component" value="Unassembled WGS sequence"/>
</dbReference>
<evidence type="ECO:0000313" key="2">
    <source>
        <dbReference type="EMBL" id="GJT85251.1"/>
    </source>
</evidence>
<evidence type="ECO:0000313" key="3">
    <source>
        <dbReference type="Proteomes" id="UP001151760"/>
    </source>
</evidence>
<dbReference type="PANTHER" id="PTHR33064:SF37">
    <property type="entry name" value="RIBONUCLEASE H"/>
    <property type="match status" value="1"/>
</dbReference>